<accession>A0A3N4L3D1</accession>
<sequence>MVGFIPGPNNPKDLDSFLFPLVKELKQLENGIPYVWNGARNNYFTLRAHVCIVAADMPGREKLMNFKGNRGTSYCPYCYVHGVHNRGIYCPLKPPLNPPSTVKREIISNWTSYDASNLPLRSDSECRKIADHVIETGDDKTAKKYGIKGPSCLSELLTIDIPKSFPPDAMHLWWENVIPDLFRHWRGKFSTGAPMDDDPYNISPEDWLRIGKDMASSAGTFPASFGEPIRDFAEHCQHLKAAEWKNVALLMAPIYMKDRLPEADYLEFLNLIDAVHLCIDISITDTEILVVEQRLKRFVEYYE</sequence>
<dbReference type="PANTHER" id="PTHR46579:SF1">
    <property type="entry name" value="F5_8 TYPE C DOMAIN-CONTAINING PROTEIN"/>
    <property type="match status" value="1"/>
</dbReference>
<dbReference type="EMBL" id="ML119106">
    <property type="protein sequence ID" value="RPB17400.1"/>
    <property type="molecule type" value="Genomic_DNA"/>
</dbReference>
<protein>
    <submittedName>
        <fullName evidence="1">Uncharacterized protein</fullName>
    </submittedName>
</protein>
<keyword evidence="2" id="KW-1185">Reference proteome</keyword>
<organism evidence="1 2">
    <name type="scientific">Morchella conica CCBAS932</name>
    <dbReference type="NCBI Taxonomy" id="1392247"/>
    <lineage>
        <taxon>Eukaryota</taxon>
        <taxon>Fungi</taxon>
        <taxon>Dikarya</taxon>
        <taxon>Ascomycota</taxon>
        <taxon>Pezizomycotina</taxon>
        <taxon>Pezizomycetes</taxon>
        <taxon>Pezizales</taxon>
        <taxon>Morchellaceae</taxon>
        <taxon>Morchella</taxon>
    </lineage>
</organism>
<evidence type="ECO:0000313" key="1">
    <source>
        <dbReference type="EMBL" id="RPB17400.1"/>
    </source>
</evidence>
<dbReference type="InterPro" id="IPR004242">
    <property type="entry name" value="Transposase_21"/>
</dbReference>
<feature type="non-terminal residue" evidence="1">
    <location>
        <position position="303"/>
    </location>
</feature>
<dbReference type="Proteomes" id="UP000277580">
    <property type="component" value="Unassembled WGS sequence"/>
</dbReference>
<reference evidence="1 2" key="1">
    <citation type="journal article" date="2018" name="Nat. Ecol. Evol.">
        <title>Pezizomycetes genomes reveal the molecular basis of ectomycorrhizal truffle lifestyle.</title>
        <authorList>
            <person name="Murat C."/>
            <person name="Payen T."/>
            <person name="Noel B."/>
            <person name="Kuo A."/>
            <person name="Morin E."/>
            <person name="Chen J."/>
            <person name="Kohler A."/>
            <person name="Krizsan K."/>
            <person name="Balestrini R."/>
            <person name="Da Silva C."/>
            <person name="Montanini B."/>
            <person name="Hainaut M."/>
            <person name="Levati E."/>
            <person name="Barry K.W."/>
            <person name="Belfiori B."/>
            <person name="Cichocki N."/>
            <person name="Clum A."/>
            <person name="Dockter R.B."/>
            <person name="Fauchery L."/>
            <person name="Guy J."/>
            <person name="Iotti M."/>
            <person name="Le Tacon F."/>
            <person name="Lindquist E.A."/>
            <person name="Lipzen A."/>
            <person name="Malagnac F."/>
            <person name="Mello A."/>
            <person name="Molinier V."/>
            <person name="Miyauchi S."/>
            <person name="Poulain J."/>
            <person name="Riccioni C."/>
            <person name="Rubini A."/>
            <person name="Sitrit Y."/>
            <person name="Splivallo R."/>
            <person name="Traeger S."/>
            <person name="Wang M."/>
            <person name="Zifcakova L."/>
            <person name="Wipf D."/>
            <person name="Zambonelli A."/>
            <person name="Paolocci F."/>
            <person name="Nowrousian M."/>
            <person name="Ottonello S."/>
            <person name="Baldrian P."/>
            <person name="Spatafora J.W."/>
            <person name="Henrissat B."/>
            <person name="Nagy L.G."/>
            <person name="Aury J.M."/>
            <person name="Wincker P."/>
            <person name="Grigoriev I.V."/>
            <person name="Bonfante P."/>
            <person name="Martin F.M."/>
        </authorList>
    </citation>
    <scope>NUCLEOTIDE SEQUENCE [LARGE SCALE GENOMIC DNA]</scope>
    <source>
        <strain evidence="1 2">CCBAS932</strain>
    </source>
</reference>
<dbReference type="STRING" id="1392247.A0A3N4L3D1"/>
<dbReference type="InParanoid" id="A0A3N4L3D1"/>
<dbReference type="PANTHER" id="PTHR46579">
    <property type="entry name" value="F5/8 TYPE C DOMAIN-CONTAINING PROTEIN-RELATED"/>
    <property type="match status" value="1"/>
</dbReference>
<dbReference type="AlphaFoldDB" id="A0A3N4L3D1"/>
<dbReference type="OrthoDB" id="5329631at2759"/>
<gene>
    <name evidence="1" type="ORF">P167DRAFT_479756</name>
</gene>
<evidence type="ECO:0000313" key="2">
    <source>
        <dbReference type="Proteomes" id="UP000277580"/>
    </source>
</evidence>
<name>A0A3N4L3D1_9PEZI</name>
<proteinExistence type="predicted"/>
<dbReference type="Pfam" id="PF02992">
    <property type="entry name" value="Transposase_21"/>
    <property type="match status" value="1"/>
</dbReference>